<evidence type="ECO:0000256" key="3">
    <source>
        <dbReference type="ARBA" id="ARBA00022729"/>
    </source>
</evidence>
<dbReference type="PANTHER" id="PTHR13887:SF14">
    <property type="entry name" value="DISULFIDE BOND FORMATION PROTEIN D"/>
    <property type="match status" value="1"/>
</dbReference>
<dbReference type="PROSITE" id="PS51257">
    <property type="entry name" value="PROKAR_LIPOPROTEIN"/>
    <property type="match status" value="1"/>
</dbReference>
<dbReference type="InterPro" id="IPR019546">
    <property type="entry name" value="TAT_signal_bac_arc"/>
</dbReference>
<dbReference type="NCBIfam" id="TIGR01409">
    <property type="entry name" value="TAT_signal_seq"/>
    <property type="match status" value="1"/>
</dbReference>
<evidence type="ECO:0000259" key="9">
    <source>
        <dbReference type="Pfam" id="PF13462"/>
    </source>
</evidence>
<dbReference type="InterPro" id="IPR006311">
    <property type="entry name" value="TAT_signal"/>
</dbReference>
<reference evidence="10 11" key="1">
    <citation type="submission" date="2016-10" db="EMBL/GenBank/DDBJ databases">
        <authorList>
            <person name="de Groot N.N."/>
        </authorList>
    </citation>
    <scope>NUCLEOTIDE SEQUENCE [LARGE SCALE GENOMIC DNA]</scope>
    <source>
        <strain evidence="10 11">SP2</strain>
    </source>
</reference>
<dbReference type="EMBL" id="FORO01000022">
    <property type="protein sequence ID" value="SFJ32873.1"/>
    <property type="molecule type" value="Genomic_DNA"/>
</dbReference>
<proteinExistence type="inferred from homology"/>
<gene>
    <name evidence="10" type="ORF">SAMN05443661_12236</name>
</gene>
<evidence type="ECO:0000313" key="11">
    <source>
        <dbReference type="Proteomes" id="UP000182829"/>
    </source>
</evidence>
<organism evidence="10 11">
    <name type="scientific">Natronobacterium gregoryi</name>
    <dbReference type="NCBI Taxonomy" id="44930"/>
    <lineage>
        <taxon>Archaea</taxon>
        <taxon>Methanobacteriati</taxon>
        <taxon>Methanobacteriota</taxon>
        <taxon>Stenosarchaea group</taxon>
        <taxon>Halobacteria</taxon>
        <taxon>Halobacteriales</taxon>
        <taxon>Natrialbaceae</taxon>
        <taxon>Natronobacterium</taxon>
    </lineage>
</organism>
<dbReference type="InterPro" id="IPR012336">
    <property type="entry name" value="Thioredoxin-like_fold"/>
</dbReference>
<evidence type="ECO:0000256" key="5">
    <source>
        <dbReference type="ARBA" id="ARBA00023002"/>
    </source>
</evidence>
<keyword evidence="3" id="KW-0732">Signal</keyword>
<sequence>MDGTRRSFLAATAVAGASIGTTGCLGDDESSEPAELPEPPEPPVAGNPDADVTVTVYEDFACDACRQFKFQMLPYLQENYVGPGLIRLEQRDYPLPVDETWSWAVACGARAVYETEGDQAFWEFSAEIYDHFGDYSYDAIETVADDLGFDGGAIREAAQEEEYRDAVEADHAYGDANGVEATPTVFVDDELVEEDLVETIDAAVE</sequence>
<dbReference type="InterPro" id="IPR036249">
    <property type="entry name" value="Thioredoxin-like_sf"/>
</dbReference>
<feature type="region of interest" description="Disordered" evidence="8">
    <location>
        <begin position="19"/>
        <end position="50"/>
    </location>
</feature>
<accession>A0A1I3QFE0</accession>
<evidence type="ECO:0000256" key="6">
    <source>
        <dbReference type="ARBA" id="ARBA00023157"/>
    </source>
</evidence>
<evidence type="ECO:0000313" key="10">
    <source>
        <dbReference type="EMBL" id="SFJ32873.1"/>
    </source>
</evidence>
<dbReference type="RefSeq" id="WP_005581178.1">
    <property type="nucleotide sequence ID" value="NZ_FORO01000022.1"/>
</dbReference>
<keyword evidence="7" id="KW-0676">Redox-active center</keyword>
<dbReference type="PANTHER" id="PTHR13887">
    <property type="entry name" value="GLUTATHIONE S-TRANSFERASE KAPPA"/>
    <property type="match status" value="1"/>
</dbReference>
<dbReference type="Pfam" id="PF13462">
    <property type="entry name" value="Thioredoxin_4"/>
    <property type="match status" value="1"/>
</dbReference>
<protein>
    <submittedName>
        <fullName evidence="10">Tat (Twin-arginine translocation) pathway signal sequence</fullName>
    </submittedName>
</protein>
<dbReference type="GO" id="GO:0016491">
    <property type="term" value="F:oxidoreductase activity"/>
    <property type="evidence" value="ECO:0007669"/>
    <property type="project" value="UniProtKB-KW"/>
</dbReference>
<evidence type="ECO:0000256" key="8">
    <source>
        <dbReference type="SAM" id="MobiDB-lite"/>
    </source>
</evidence>
<dbReference type="OMA" id="APEDRYF"/>
<evidence type="ECO:0000256" key="7">
    <source>
        <dbReference type="ARBA" id="ARBA00023284"/>
    </source>
</evidence>
<keyword evidence="6" id="KW-1015">Disulfide bond</keyword>
<evidence type="ECO:0000256" key="2">
    <source>
        <dbReference type="ARBA" id="ARBA00007787"/>
    </source>
</evidence>
<dbReference type="Proteomes" id="UP000182829">
    <property type="component" value="Unassembled WGS sequence"/>
</dbReference>
<keyword evidence="4" id="KW-0249">Electron transport</keyword>
<dbReference type="Gene3D" id="3.40.30.10">
    <property type="entry name" value="Glutaredoxin"/>
    <property type="match status" value="1"/>
</dbReference>
<dbReference type="GeneID" id="14206804"/>
<dbReference type="PROSITE" id="PS51318">
    <property type="entry name" value="TAT"/>
    <property type="match status" value="1"/>
</dbReference>
<dbReference type="AlphaFoldDB" id="A0A1I3QFE0"/>
<keyword evidence="4" id="KW-0813">Transport</keyword>
<keyword evidence="5" id="KW-0560">Oxidoreductase</keyword>
<name>A0A1I3QFE0_9EURY</name>
<evidence type="ECO:0000256" key="1">
    <source>
        <dbReference type="ARBA" id="ARBA00005791"/>
    </source>
</evidence>
<comment type="similarity">
    <text evidence="2">Belongs to the glutaredoxin family.</text>
</comment>
<evidence type="ECO:0000256" key="4">
    <source>
        <dbReference type="ARBA" id="ARBA00022982"/>
    </source>
</evidence>
<dbReference type="SUPFAM" id="SSF52833">
    <property type="entry name" value="Thioredoxin-like"/>
    <property type="match status" value="1"/>
</dbReference>
<comment type="similarity">
    <text evidence="1">Belongs to the thioredoxin family. DsbA subfamily.</text>
</comment>
<feature type="compositionally biased region" description="Pro residues" evidence="8">
    <location>
        <begin position="36"/>
        <end position="45"/>
    </location>
</feature>
<feature type="domain" description="Thioredoxin-like fold" evidence="9">
    <location>
        <begin position="41"/>
        <end position="202"/>
    </location>
</feature>
<dbReference type="OrthoDB" id="15256at2157"/>